<dbReference type="OrthoDB" id="436262at2759"/>
<feature type="compositionally biased region" description="Low complexity" evidence="12">
    <location>
        <begin position="934"/>
        <end position="946"/>
    </location>
</feature>
<feature type="coiled-coil region" evidence="11">
    <location>
        <begin position="430"/>
        <end position="457"/>
    </location>
</feature>
<evidence type="ECO:0000256" key="8">
    <source>
        <dbReference type="ARBA" id="ARBA00023242"/>
    </source>
</evidence>
<dbReference type="PIRSF" id="PIRSF017127">
    <property type="entry name" value="Condensin_D2"/>
    <property type="match status" value="1"/>
</dbReference>
<dbReference type="InterPro" id="IPR016024">
    <property type="entry name" value="ARM-type_fold"/>
</dbReference>
<keyword evidence="6 10" id="KW-0498">Mitosis</keyword>
<dbReference type="GO" id="GO:0042393">
    <property type="term" value="F:histone binding"/>
    <property type="evidence" value="ECO:0007669"/>
    <property type="project" value="TreeGrafter"/>
</dbReference>
<dbReference type="GO" id="GO:0007076">
    <property type="term" value="P:mitotic chromosome condensation"/>
    <property type="evidence" value="ECO:0007669"/>
    <property type="project" value="InterPro"/>
</dbReference>
<reference evidence="15" key="1">
    <citation type="submission" date="2015-07" db="EMBL/GenBank/DDBJ databases">
        <title>MeaNS - Measles Nucleotide Surveillance Program.</title>
        <authorList>
            <person name="Tran T."/>
            <person name="Druce J."/>
        </authorList>
    </citation>
    <scope>NUCLEOTIDE SEQUENCE</scope>
    <source>
        <strain evidence="15">UCB-OBI-ISO-001</strain>
        <tissue evidence="15">Gonad</tissue>
    </source>
</reference>
<evidence type="ECO:0000256" key="3">
    <source>
        <dbReference type="ARBA" id="ARBA00009606"/>
    </source>
</evidence>
<evidence type="ECO:0000256" key="5">
    <source>
        <dbReference type="ARBA" id="ARBA00022618"/>
    </source>
</evidence>
<accession>A0A0L8GJ38</accession>
<dbReference type="GO" id="GO:0000796">
    <property type="term" value="C:condensin complex"/>
    <property type="evidence" value="ECO:0007669"/>
    <property type="project" value="TreeGrafter"/>
</dbReference>
<evidence type="ECO:0000259" key="13">
    <source>
        <dbReference type="Pfam" id="PF12717"/>
    </source>
</evidence>
<feature type="region of interest" description="Disordered" evidence="12">
    <location>
        <begin position="1220"/>
        <end position="1307"/>
    </location>
</feature>
<evidence type="ECO:0000259" key="14">
    <source>
        <dbReference type="Pfam" id="PF12922"/>
    </source>
</evidence>
<evidence type="ECO:0000256" key="12">
    <source>
        <dbReference type="SAM" id="MobiDB-lite"/>
    </source>
</evidence>
<dbReference type="GO" id="GO:0005634">
    <property type="term" value="C:nucleus"/>
    <property type="evidence" value="ECO:0007669"/>
    <property type="project" value="UniProtKB-SubCell"/>
</dbReference>
<protein>
    <recommendedName>
        <fullName evidence="10">Condensin complex subunit 1</fullName>
    </recommendedName>
</protein>
<comment type="subcellular location">
    <subcellularLocation>
        <location evidence="2">Chromosome</location>
    </subcellularLocation>
    <subcellularLocation>
        <location evidence="1">Nucleus</location>
    </subcellularLocation>
</comment>
<dbReference type="InterPro" id="IPR032682">
    <property type="entry name" value="Cnd1_C"/>
</dbReference>
<sequence length="1307" mass="148997">METFEFHLPISRNDLLRRSTPQQYVVELIGFRHLPGALENFRVTMRTGGYLTILEQFNVPFSILCSDAESSQALRENVWQVLLKGMFSFVRSLQCLIEKFPIPNNSRMQHLNALKMICYLMCQLSDSFEGEESKVNMIQGRKKKSADTFRTIDWPYEKEAFLKVLLELVVLDLDKLWEPPVAEEDFINLIISCCYNLLQNPSISRQKDTKEFIGNILGVLVKRHNRALCNSLRILQLLQHHEHTISSLVQVTEIIVTKYGATKIVFLIMREIGRLDSKEISNDSSGTKAYATFLVDLSAKIPQAVFQNISLLMPCLEMESSTMRNCFLCVIKEIIVNVLSPENLEASLKKTKDQFFIILKDHVHDVHAFVRSKVLQIWLEIVQQQCLPLSHQEELTGLVVGRLNDKAANVRRYAIQLLTALLQMNPFAHKLQYEDLKENYTQEKEKLDKMLEENSSSEDPDLVLMKEKWSSHENAMKEVFEELPSVSPDDYEDIIGDDDTSDSIMNTIVSTIDEKDYNKSRLYLLAANTIWPDVFVLDLHQSDDSEETEDESNVPVEVVVKGLKDVYLGKHQVLAVSQAAVNPIQTSEVEVNDLSKQQILVLYLKDSLTFSGQVKEAIPILCQMLHSKVNSDILETIEFFVTSFAFGMPHGLVGIRKILLLLNSSKDSTIKEAAVNAYRRIYLNLDAENERSKALKVVGNLTALMKNVSVEEFISLDAVYTKYHKSVVLDHFLPMDPINYFFSFFKQHFRGDSKIIKSNIAVLVSEGLGPRAEKDFRIAKDTCLALMKIGSAQKQIGMAAPPPYRLDRDHELFTRLQDLLLTGLFDLENEFWVPLCDKAVCTIYTLSESPDHRCEQLVKSVAEKALSLKTETENDSGPTSGSNCQTGVLVRFVFLIGCIAHRQLEHMDRDLLTEMKRRNALLEKAKLKKKSRKNPNVTSTTANSTSVEEELGLTGASAEDDEYEYIRKVCETEILTEPATNFHIYLYKLLIYFGYLLLTLKNKLYFLRLNSGHRSFRVSVGCWPWTAHMYARLRDPSSLVRRNTVSVLSHLILNDMVKIKGQISEMAVCIIDENEKIKGLAKVFFVELSRKVSKNNSFFLCVFVLLCMRIPVKLSEIMAVASADDRTERQWNDLAFCLSLLTFNEKCILKLQENFNCYSDKLANDELYEHMLSILKKARTRCKIEFKTTIDEIEAQITQCHTKGLDEAIADNGCVFKTPGKAPAKSKKRSSSASRKTPKQTKGVPLEFRVTPRKSQRKKNKASYFSSDSDEENQPSDDSDNSDFTPASKTPSKRIRSTRKRVLTPVN</sequence>
<keyword evidence="11" id="KW-0175">Coiled coil</keyword>
<evidence type="ECO:0000256" key="1">
    <source>
        <dbReference type="ARBA" id="ARBA00004123"/>
    </source>
</evidence>
<dbReference type="STRING" id="37653.A0A0L8GJ38"/>
<feature type="domain" description="Condensin complex subunit 1 N-terminal" evidence="14">
    <location>
        <begin position="73"/>
        <end position="228"/>
    </location>
</feature>
<keyword evidence="9 10" id="KW-0131">Cell cycle</keyword>
<feature type="domain" description="Condensin complex subunit 1 C-terminal" evidence="13">
    <location>
        <begin position="1017"/>
        <end position="1097"/>
    </location>
</feature>
<dbReference type="PANTHER" id="PTHR14222:SF2">
    <property type="entry name" value="CONDENSIN COMPLEX SUBUNIT 1"/>
    <property type="match status" value="1"/>
</dbReference>
<evidence type="ECO:0000256" key="7">
    <source>
        <dbReference type="ARBA" id="ARBA00023067"/>
    </source>
</evidence>
<evidence type="ECO:0000256" key="2">
    <source>
        <dbReference type="ARBA" id="ARBA00004286"/>
    </source>
</evidence>
<gene>
    <name evidence="15" type="ORF">OCBIM_22032660mg</name>
</gene>
<feature type="compositionally biased region" description="Acidic residues" evidence="12">
    <location>
        <begin position="1268"/>
        <end position="1281"/>
    </location>
</feature>
<comment type="similarity">
    <text evidence="3 10">Belongs to the CND1 (condensin subunit 1) family.</text>
</comment>
<dbReference type="PANTHER" id="PTHR14222">
    <property type="entry name" value="CONDENSIN"/>
    <property type="match status" value="1"/>
</dbReference>
<evidence type="ECO:0000256" key="6">
    <source>
        <dbReference type="ARBA" id="ARBA00022776"/>
    </source>
</evidence>
<evidence type="ECO:0000256" key="10">
    <source>
        <dbReference type="PIRNR" id="PIRNR017127"/>
    </source>
</evidence>
<dbReference type="GO" id="GO:0010032">
    <property type="term" value="P:meiotic chromosome condensation"/>
    <property type="evidence" value="ECO:0007669"/>
    <property type="project" value="TreeGrafter"/>
</dbReference>
<dbReference type="InterPro" id="IPR007673">
    <property type="entry name" value="Condensin_cplx_su1"/>
</dbReference>
<dbReference type="Pfam" id="PF12922">
    <property type="entry name" value="Cnd1_N"/>
    <property type="match status" value="1"/>
</dbReference>
<dbReference type="InterPro" id="IPR024324">
    <property type="entry name" value="Condensin_cplx_su1_N"/>
</dbReference>
<dbReference type="SUPFAM" id="SSF48371">
    <property type="entry name" value="ARM repeat"/>
    <property type="match status" value="1"/>
</dbReference>
<dbReference type="Pfam" id="PF12717">
    <property type="entry name" value="Cnd1"/>
    <property type="match status" value="1"/>
</dbReference>
<feature type="compositionally biased region" description="Basic residues" evidence="12">
    <location>
        <begin position="1291"/>
        <end position="1307"/>
    </location>
</feature>
<name>A0A0L8GJ38_OCTBM</name>
<dbReference type="GO" id="GO:0051301">
    <property type="term" value="P:cell division"/>
    <property type="evidence" value="ECO:0007669"/>
    <property type="project" value="UniProtKB-KW"/>
</dbReference>
<proteinExistence type="inferred from homology"/>
<dbReference type="InterPro" id="IPR026971">
    <property type="entry name" value="CND1/NCAPD3"/>
</dbReference>
<feature type="region of interest" description="Disordered" evidence="12">
    <location>
        <begin position="928"/>
        <end position="952"/>
    </location>
</feature>
<dbReference type="GO" id="GO:0000779">
    <property type="term" value="C:condensed chromosome, centromeric region"/>
    <property type="evidence" value="ECO:0007669"/>
    <property type="project" value="TreeGrafter"/>
</dbReference>
<keyword evidence="7 10" id="KW-0226">DNA condensation</keyword>
<comment type="function">
    <text evidence="10">Regulatory subunit of the condensin complex, a complex required for conversion of interphase chromatin into mitotic-like condense chromosomes. The condensin complex probably introduces positive supercoils into relaxed DNA in the presence of type I topoisomerases and converts nicked DNA into positive knotted forms in the presence of type II topoisomerases.</text>
</comment>
<evidence type="ECO:0000256" key="11">
    <source>
        <dbReference type="SAM" id="Coils"/>
    </source>
</evidence>
<keyword evidence="4" id="KW-0158">Chromosome</keyword>
<dbReference type="EMBL" id="KQ421628">
    <property type="protein sequence ID" value="KOF76978.1"/>
    <property type="molecule type" value="Genomic_DNA"/>
</dbReference>
<keyword evidence="8" id="KW-0539">Nucleus</keyword>
<dbReference type="InterPro" id="IPR011989">
    <property type="entry name" value="ARM-like"/>
</dbReference>
<keyword evidence="5 10" id="KW-0132">Cell division</keyword>
<feature type="compositionally biased region" description="Basic residues" evidence="12">
    <location>
        <begin position="1251"/>
        <end position="1261"/>
    </location>
</feature>
<dbReference type="Gene3D" id="1.25.10.10">
    <property type="entry name" value="Leucine-rich Repeat Variant"/>
    <property type="match status" value="1"/>
</dbReference>
<organism evidence="15">
    <name type="scientific">Octopus bimaculoides</name>
    <name type="common">California two-spotted octopus</name>
    <dbReference type="NCBI Taxonomy" id="37653"/>
    <lineage>
        <taxon>Eukaryota</taxon>
        <taxon>Metazoa</taxon>
        <taxon>Spiralia</taxon>
        <taxon>Lophotrochozoa</taxon>
        <taxon>Mollusca</taxon>
        <taxon>Cephalopoda</taxon>
        <taxon>Coleoidea</taxon>
        <taxon>Octopodiformes</taxon>
        <taxon>Octopoda</taxon>
        <taxon>Incirrata</taxon>
        <taxon>Octopodidae</taxon>
        <taxon>Octopus</taxon>
    </lineage>
</organism>
<evidence type="ECO:0000256" key="9">
    <source>
        <dbReference type="ARBA" id="ARBA00023306"/>
    </source>
</evidence>
<evidence type="ECO:0000313" key="15">
    <source>
        <dbReference type="EMBL" id="KOF76978.1"/>
    </source>
</evidence>
<evidence type="ECO:0000256" key="4">
    <source>
        <dbReference type="ARBA" id="ARBA00022454"/>
    </source>
</evidence>
<dbReference type="EMBL" id="KQ421628">
    <property type="protein sequence ID" value="KOF76979.1"/>
    <property type="molecule type" value="Genomic_DNA"/>
</dbReference>